<gene>
    <name evidence="4" type="ORF">FB560_1613</name>
</gene>
<feature type="domain" description="CT398-like coiled coil hairpin" evidence="3">
    <location>
        <begin position="15"/>
        <end position="190"/>
    </location>
</feature>
<protein>
    <submittedName>
        <fullName evidence="4">Uncharacterized protein</fullName>
    </submittedName>
</protein>
<evidence type="ECO:0000313" key="5">
    <source>
        <dbReference type="Proteomes" id="UP000317209"/>
    </source>
</evidence>
<dbReference type="PANTHER" id="PTHR39082">
    <property type="entry name" value="PHOSPHOLIPASE C-BETA-2-RELATED"/>
    <property type="match status" value="1"/>
</dbReference>
<accession>A0A543BMC4</accession>
<keyword evidence="1" id="KW-0175">Coiled coil</keyword>
<organism evidence="4 5">
    <name type="scientific">Microbacterium saperdae</name>
    <dbReference type="NCBI Taxonomy" id="69368"/>
    <lineage>
        <taxon>Bacteria</taxon>
        <taxon>Bacillati</taxon>
        <taxon>Actinomycetota</taxon>
        <taxon>Actinomycetes</taxon>
        <taxon>Micrococcales</taxon>
        <taxon>Microbacteriaceae</taxon>
        <taxon>Microbacterium</taxon>
    </lineage>
</organism>
<dbReference type="PANTHER" id="PTHR39082:SF1">
    <property type="entry name" value="SCAVENGER RECEPTOR CLASS A MEMBER 3"/>
    <property type="match status" value="1"/>
</dbReference>
<dbReference type="InterPro" id="IPR052376">
    <property type="entry name" value="Oxidative_Scav/Glycosyltrans"/>
</dbReference>
<dbReference type="AlphaFoldDB" id="A0A543BMC4"/>
<evidence type="ECO:0000256" key="1">
    <source>
        <dbReference type="SAM" id="Coils"/>
    </source>
</evidence>
<feature type="domain" description="C4-type zinc ribbon" evidence="2">
    <location>
        <begin position="201"/>
        <end position="235"/>
    </location>
</feature>
<evidence type="ECO:0000259" key="2">
    <source>
        <dbReference type="Pfam" id="PF02591"/>
    </source>
</evidence>
<dbReference type="InterPro" id="IPR003743">
    <property type="entry name" value="Zf-RING_7"/>
</dbReference>
<dbReference type="InterPro" id="IPR056003">
    <property type="entry name" value="CT398_CC_hairpin"/>
</dbReference>
<dbReference type="Pfam" id="PF24481">
    <property type="entry name" value="CT398_CC"/>
    <property type="match status" value="1"/>
</dbReference>
<keyword evidence="5" id="KW-1185">Reference proteome</keyword>
<comment type="caution">
    <text evidence="4">The sequence shown here is derived from an EMBL/GenBank/DDBJ whole genome shotgun (WGS) entry which is preliminary data.</text>
</comment>
<sequence>MNSSPEKQRILLDIADLDRRIAQAERARTTPPQGPRITELVAQRQDQLRELTALTGTRDDARTELTRLESDVSLVEQRRARDAGRLATATNAKEAQALEHELASLARRQSDLEDAELDIMGRLEEADAAVAAQQALIDTTTAEGTALTTQAKADVAAATDLIAQLGRDRTAISAGVPEDLFAEYTRRAANSAGAALLTRGTCEGCRIVLPGTDLNSIRRAADDEVLFCPECGCILVRTEESGISA</sequence>
<dbReference type="EMBL" id="VFOX01000001">
    <property type="protein sequence ID" value="TQL85976.1"/>
    <property type="molecule type" value="Genomic_DNA"/>
</dbReference>
<evidence type="ECO:0000313" key="4">
    <source>
        <dbReference type="EMBL" id="TQL85976.1"/>
    </source>
</evidence>
<reference evidence="4 5" key="1">
    <citation type="submission" date="2019-06" db="EMBL/GenBank/DDBJ databases">
        <title>Sequencing the genomes of 1000 actinobacteria strains.</title>
        <authorList>
            <person name="Klenk H.-P."/>
        </authorList>
    </citation>
    <scope>NUCLEOTIDE SEQUENCE [LARGE SCALE GENOMIC DNA]</scope>
    <source>
        <strain evidence="4 5">DSM 20169</strain>
    </source>
</reference>
<dbReference type="Gene3D" id="1.10.287.1490">
    <property type="match status" value="1"/>
</dbReference>
<proteinExistence type="predicted"/>
<feature type="coiled-coil region" evidence="1">
    <location>
        <begin position="51"/>
        <end position="115"/>
    </location>
</feature>
<dbReference type="RefSeq" id="WP_141871879.1">
    <property type="nucleotide sequence ID" value="NZ_VFOX01000001.1"/>
</dbReference>
<dbReference type="Pfam" id="PF02591">
    <property type="entry name" value="Zn_ribbon_9"/>
    <property type="match status" value="1"/>
</dbReference>
<evidence type="ECO:0000259" key="3">
    <source>
        <dbReference type="Pfam" id="PF24481"/>
    </source>
</evidence>
<dbReference type="Proteomes" id="UP000317209">
    <property type="component" value="Unassembled WGS sequence"/>
</dbReference>
<name>A0A543BMC4_9MICO</name>
<dbReference type="OrthoDB" id="9784388at2"/>